<dbReference type="WBParaSite" id="RSKR_0000577300.1">
    <property type="protein sequence ID" value="RSKR_0000577300.1"/>
    <property type="gene ID" value="RSKR_0000577300"/>
</dbReference>
<organism evidence="1 2">
    <name type="scientific">Rhabditophanes sp. KR3021</name>
    <dbReference type="NCBI Taxonomy" id="114890"/>
    <lineage>
        <taxon>Eukaryota</taxon>
        <taxon>Metazoa</taxon>
        <taxon>Ecdysozoa</taxon>
        <taxon>Nematoda</taxon>
        <taxon>Chromadorea</taxon>
        <taxon>Rhabditida</taxon>
        <taxon>Tylenchina</taxon>
        <taxon>Panagrolaimomorpha</taxon>
        <taxon>Strongyloidoidea</taxon>
        <taxon>Alloionematidae</taxon>
        <taxon>Rhabditophanes</taxon>
    </lineage>
</organism>
<evidence type="ECO:0000313" key="2">
    <source>
        <dbReference type="WBParaSite" id="RSKR_0000577300.1"/>
    </source>
</evidence>
<dbReference type="Proteomes" id="UP000095286">
    <property type="component" value="Unplaced"/>
</dbReference>
<name>A0AC35U045_9BILA</name>
<protein>
    <submittedName>
        <fullName evidence="2">ETS domain-containing protein</fullName>
    </submittedName>
</protein>
<sequence length="536" mass="62104">MNSSVVTLQMKQMSENLWHPMRINGCMDQIVPKHEYDYSMSPSDNIHFNISSPDSGKQSCTSDQILDDVFNELDNTVKMMPKQSSTDYPINYSSHPKNLIKMECGVGVFDTDKDVNTLNFHNQQVASHDDGNMDIYRDLILRHLIQDITNTCLRLYLPNNPCEWNPTQSAKWIQETCGQFHLKEPRQLLIPGRALMSMSLEDFIRLAPEGGDTLHAQLQLWKTAYDSCPAPNNYAYTQLNHNHTPPANQKDNNEWQRPSLEINESKRNQYLSNGNDNKQYYGNSMQYPNPNVNTANHFCGSNTPIPQLNTNINVLNNNIQSPEFNHNSFETYFSHSTKQQIPINNQMSPSHSASSSSSIYNEEDDYNIHNHAHQYNNPTPQLDFYNSNNMNINRNMQCKSMFNPEHTQQMASIGMNNSPDSFKTNNIVEGPKVCQNNSPTFQRASGNVHLWHFIRELLDQPLKYSTCVRWVDRSEGTFKIESSHHLAKFWGLRKNRTQMNYDKLSRSLRQYYKKGIIQKPEKKQRLVYKFLPPYNL</sequence>
<evidence type="ECO:0000313" key="1">
    <source>
        <dbReference type="Proteomes" id="UP000095286"/>
    </source>
</evidence>
<reference evidence="2" key="1">
    <citation type="submission" date="2016-11" db="UniProtKB">
        <authorList>
            <consortium name="WormBaseParasite"/>
        </authorList>
    </citation>
    <scope>IDENTIFICATION</scope>
    <source>
        <strain evidence="2">KR3021</strain>
    </source>
</reference>
<accession>A0AC35U045</accession>
<proteinExistence type="predicted"/>